<evidence type="ECO:0000313" key="2">
    <source>
        <dbReference type="EMBL" id="KAF1999166.1"/>
    </source>
</evidence>
<protein>
    <submittedName>
        <fullName evidence="2">Uncharacterized protein</fullName>
    </submittedName>
</protein>
<dbReference type="AlphaFoldDB" id="A0A6A5WNH6"/>
<accession>A0A6A5WNH6</accession>
<dbReference type="EMBL" id="ML977598">
    <property type="protein sequence ID" value="KAF1999166.1"/>
    <property type="molecule type" value="Genomic_DNA"/>
</dbReference>
<dbReference type="OrthoDB" id="5408734at2759"/>
<organism evidence="2 3">
    <name type="scientific">Amniculicola lignicola CBS 123094</name>
    <dbReference type="NCBI Taxonomy" id="1392246"/>
    <lineage>
        <taxon>Eukaryota</taxon>
        <taxon>Fungi</taxon>
        <taxon>Dikarya</taxon>
        <taxon>Ascomycota</taxon>
        <taxon>Pezizomycotina</taxon>
        <taxon>Dothideomycetes</taxon>
        <taxon>Pleosporomycetidae</taxon>
        <taxon>Pleosporales</taxon>
        <taxon>Amniculicolaceae</taxon>
        <taxon>Amniculicola</taxon>
    </lineage>
</organism>
<evidence type="ECO:0000313" key="3">
    <source>
        <dbReference type="Proteomes" id="UP000799779"/>
    </source>
</evidence>
<sequence length="157" mass="17653">MEDPDRDWKPSRRPQSTIAQNFMSELDDLFKMDSGLDLLDKNVHQKKQAVSTQTQELQALEARLRETEERLQQAKTSPPRRSDSQRRMPLRGAFPDADKARIGDENSPLSKTQARGKAQVAKDISGALSETPSSSNSAEYILVDRPRTAQSQQSEKA</sequence>
<keyword evidence="3" id="KW-1185">Reference proteome</keyword>
<feature type="compositionally biased region" description="Polar residues" evidence="1">
    <location>
        <begin position="148"/>
        <end position="157"/>
    </location>
</feature>
<feature type="compositionally biased region" description="Polar residues" evidence="1">
    <location>
        <begin position="128"/>
        <end position="138"/>
    </location>
</feature>
<name>A0A6A5WNH6_9PLEO</name>
<feature type="region of interest" description="Disordered" evidence="1">
    <location>
        <begin position="68"/>
        <end position="157"/>
    </location>
</feature>
<proteinExistence type="predicted"/>
<reference evidence="2" key="1">
    <citation type="journal article" date="2020" name="Stud. Mycol.">
        <title>101 Dothideomycetes genomes: a test case for predicting lifestyles and emergence of pathogens.</title>
        <authorList>
            <person name="Haridas S."/>
            <person name="Albert R."/>
            <person name="Binder M."/>
            <person name="Bloem J."/>
            <person name="Labutti K."/>
            <person name="Salamov A."/>
            <person name="Andreopoulos B."/>
            <person name="Baker S."/>
            <person name="Barry K."/>
            <person name="Bills G."/>
            <person name="Bluhm B."/>
            <person name="Cannon C."/>
            <person name="Castanera R."/>
            <person name="Culley D."/>
            <person name="Daum C."/>
            <person name="Ezra D."/>
            <person name="Gonzalez J."/>
            <person name="Henrissat B."/>
            <person name="Kuo A."/>
            <person name="Liang C."/>
            <person name="Lipzen A."/>
            <person name="Lutzoni F."/>
            <person name="Magnuson J."/>
            <person name="Mondo S."/>
            <person name="Nolan M."/>
            <person name="Ohm R."/>
            <person name="Pangilinan J."/>
            <person name="Park H.-J."/>
            <person name="Ramirez L."/>
            <person name="Alfaro M."/>
            <person name="Sun H."/>
            <person name="Tritt A."/>
            <person name="Yoshinaga Y."/>
            <person name="Zwiers L.-H."/>
            <person name="Turgeon B."/>
            <person name="Goodwin S."/>
            <person name="Spatafora J."/>
            <person name="Crous P."/>
            <person name="Grigoriev I."/>
        </authorList>
    </citation>
    <scope>NUCLEOTIDE SEQUENCE</scope>
    <source>
        <strain evidence="2">CBS 123094</strain>
    </source>
</reference>
<evidence type="ECO:0000256" key="1">
    <source>
        <dbReference type="SAM" id="MobiDB-lite"/>
    </source>
</evidence>
<gene>
    <name evidence="2" type="ORF">P154DRAFT_554961</name>
</gene>
<dbReference type="Proteomes" id="UP000799779">
    <property type="component" value="Unassembled WGS sequence"/>
</dbReference>